<name>A0A9Q3GLZ0_9BASI</name>
<evidence type="ECO:0000313" key="2">
    <source>
        <dbReference type="Proteomes" id="UP000765509"/>
    </source>
</evidence>
<dbReference type="Proteomes" id="UP000765509">
    <property type="component" value="Unassembled WGS sequence"/>
</dbReference>
<sequence>MSKPTILPSGFKPFRNQQISDQESPFFKIPGNFQEKTRIQGGKQDFFQPDEERFRPHDLEAVGLGESSTQEPEIAVDTSNRIRSPDNRNITTTQNEDSVFTHESHIKNNEMWLQMSQFSENTQENLANLQEKNEWSNKLTNSQQTTILDSSRGIC</sequence>
<dbReference type="OrthoDB" id="2157866at2759"/>
<gene>
    <name evidence="1" type="ORF">O181_011549</name>
</gene>
<protein>
    <submittedName>
        <fullName evidence="1">Uncharacterized protein</fullName>
    </submittedName>
</protein>
<organism evidence="1 2">
    <name type="scientific">Austropuccinia psidii MF-1</name>
    <dbReference type="NCBI Taxonomy" id="1389203"/>
    <lineage>
        <taxon>Eukaryota</taxon>
        <taxon>Fungi</taxon>
        <taxon>Dikarya</taxon>
        <taxon>Basidiomycota</taxon>
        <taxon>Pucciniomycotina</taxon>
        <taxon>Pucciniomycetes</taxon>
        <taxon>Pucciniales</taxon>
        <taxon>Sphaerophragmiaceae</taxon>
        <taxon>Austropuccinia</taxon>
    </lineage>
</organism>
<dbReference type="AlphaFoldDB" id="A0A9Q3GLZ0"/>
<accession>A0A9Q3GLZ0</accession>
<comment type="caution">
    <text evidence="1">The sequence shown here is derived from an EMBL/GenBank/DDBJ whole genome shotgun (WGS) entry which is preliminary data.</text>
</comment>
<evidence type="ECO:0000313" key="1">
    <source>
        <dbReference type="EMBL" id="MBW0471834.1"/>
    </source>
</evidence>
<dbReference type="EMBL" id="AVOT02002878">
    <property type="protein sequence ID" value="MBW0471834.1"/>
    <property type="molecule type" value="Genomic_DNA"/>
</dbReference>
<keyword evidence="2" id="KW-1185">Reference proteome</keyword>
<proteinExistence type="predicted"/>
<reference evidence="1" key="1">
    <citation type="submission" date="2021-03" db="EMBL/GenBank/DDBJ databases">
        <title>Draft genome sequence of rust myrtle Austropuccinia psidii MF-1, a brazilian biotype.</title>
        <authorList>
            <person name="Quecine M.C."/>
            <person name="Pachon D.M.R."/>
            <person name="Bonatelli M.L."/>
            <person name="Correr F.H."/>
            <person name="Franceschini L.M."/>
            <person name="Leite T.F."/>
            <person name="Margarido G.R.A."/>
            <person name="Almeida C.A."/>
            <person name="Ferrarezi J.A."/>
            <person name="Labate C.A."/>
        </authorList>
    </citation>
    <scope>NUCLEOTIDE SEQUENCE</scope>
    <source>
        <strain evidence="1">MF-1</strain>
    </source>
</reference>